<dbReference type="Pfam" id="PF04124">
    <property type="entry name" value="Dor1"/>
    <property type="match status" value="1"/>
</dbReference>
<evidence type="ECO:0000256" key="4">
    <source>
        <dbReference type="ARBA" id="ARBA00022448"/>
    </source>
</evidence>
<evidence type="ECO:0000256" key="7">
    <source>
        <dbReference type="ARBA" id="ARBA00023136"/>
    </source>
</evidence>
<dbReference type="SUPFAM" id="SSF74788">
    <property type="entry name" value="Cullin repeat-like"/>
    <property type="match status" value="1"/>
</dbReference>
<name>A0A1D1VVT1_RAMVA</name>
<dbReference type="AlphaFoldDB" id="A0A1D1VVT1"/>
<evidence type="ECO:0000256" key="5">
    <source>
        <dbReference type="ARBA" id="ARBA00022927"/>
    </source>
</evidence>
<proteinExistence type="inferred from homology"/>
<evidence type="ECO:0000256" key="2">
    <source>
        <dbReference type="ARBA" id="ARBA00006419"/>
    </source>
</evidence>
<accession>A0A1D1VVT1</accession>
<sequence>MTEEKGRVDSVESASNLFIYLQSVLGQEENSANVAISGLSEDDFAYGEELLRTDLHKVETEEKILQEISRDIHAKKAALVLENYSVLLDASHRLEEISKDVPEIKTRLNKALVQYSDTEKLNNEFVQRVASFTADRTNSQKELAQLPLIQDLLEIPFLMYSLSKAGLLDEAVELVFFVDKLSHQAPSNQAISLLAEQSRQRAWILMNLLSNQLRTTFVQLLEALKIVSLQRRLGTVLGISVEEYIRTNFLQSKSIYISSLVRAAPHKEPYHSLTKVLEICRLHYFDTMNGYLSVFPDNPNLPSTLRVLPYLWLQNELSELCSLVRKSLLLVEETRLESLYNQCSNLAEALTRFGSNIANVLYETFVDFLVENLRTDFRKATDEFSQKIPTAVKKPRPTLRLHQDRLVNETTLTPPEELLDFPLLAELCNAVLSALNRLRHCYFPNLFPVIPVMSHLSALLDQTSTALTEYSQTDARQVLTDLEDYYLRFFVPFVEEVRSKMCPVQQVAAVLGISIQEASNLFPTSFSRSRTDSVLVLENNVEELRTVVKVTNGHSLEGDGFPVTNEPT</sequence>
<evidence type="ECO:0000313" key="9">
    <source>
        <dbReference type="EMBL" id="GAV02719.1"/>
    </source>
</evidence>
<comment type="subcellular location">
    <subcellularLocation>
        <location evidence="1">Golgi apparatus membrane</location>
        <topology evidence="1">Peripheral membrane protein</topology>
    </subcellularLocation>
</comment>
<evidence type="ECO:0000256" key="6">
    <source>
        <dbReference type="ARBA" id="ARBA00023034"/>
    </source>
</evidence>
<keyword evidence="4" id="KW-0813">Transport</keyword>
<evidence type="ECO:0000256" key="1">
    <source>
        <dbReference type="ARBA" id="ARBA00004395"/>
    </source>
</evidence>
<gene>
    <name evidence="9" type="primary">RvY_13249-1</name>
    <name evidence="9" type="synonym">RvY_13249.1</name>
    <name evidence="9" type="ORF">RvY_13249</name>
</gene>
<evidence type="ECO:0000313" key="10">
    <source>
        <dbReference type="Proteomes" id="UP000186922"/>
    </source>
</evidence>
<dbReference type="GO" id="GO:0017119">
    <property type="term" value="C:Golgi transport complex"/>
    <property type="evidence" value="ECO:0007669"/>
    <property type="project" value="InterPro"/>
</dbReference>
<dbReference type="OrthoDB" id="1661054at2759"/>
<comment type="caution">
    <text evidence="9">The sequence shown here is derived from an EMBL/GenBank/DDBJ whole genome shotgun (WGS) entry which is preliminary data.</text>
</comment>
<evidence type="ECO:0000256" key="8">
    <source>
        <dbReference type="ARBA" id="ARBA00031347"/>
    </source>
</evidence>
<dbReference type="InterPro" id="IPR007255">
    <property type="entry name" value="COG8"/>
</dbReference>
<reference evidence="9 10" key="1">
    <citation type="journal article" date="2016" name="Nat. Commun.">
        <title>Extremotolerant tardigrade genome and improved radiotolerance of human cultured cells by tardigrade-unique protein.</title>
        <authorList>
            <person name="Hashimoto T."/>
            <person name="Horikawa D.D."/>
            <person name="Saito Y."/>
            <person name="Kuwahara H."/>
            <person name="Kozuka-Hata H."/>
            <person name="Shin-I T."/>
            <person name="Minakuchi Y."/>
            <person name="Ohishi K."/>
            <person name="Motoyama A."/>
            <person name="Aizu T."/>
            <person name="Enomoto A."/>
            <person name="Kondo K."/>
            <person name="Tanaka S."/>
            <person name="Hara Y."/>
            <person name="Koshikawa S."/>
            <person name="Sagara H."/>
            <person name="Miura T."/>
            <person name="Yokobori S."/>
            <person name="Miyagawa K."/>
            <person name="Suzuki Y."/>
            <person name="Kubo T."/>
            <person name="Oyama M."/>
            <person name="Kohara Y."/>
            <person name="Fujiyama A."/>
            <person name="Arakawa K."/>
            <person name="Katayama T."/>
            <person name="Toyoda A."/>
            <person name="Kunieda T."/>
        </authorList>
    </citation>
    <scope>NUCLEOTIDE SEQUENCE [LARGE SCALE GENOMIC DNA]</scope>
    <source>
        <strain evidence="9 10">YOKOZUNA-1</strain>
    </source>
</reference>
<dbReference type="GO" id="GO:0015031">
    <property type="term" value="P:protein transport"/>
    <property type="evidence" value="ECO:0007669"/>
    <property type="project" value="UniProtKB-KW"/>
</dbReference>
<evidence type="ECO:0000256" key="3">
    <source>
        <dbReference type="ARBA" id="ARBA00020983"/>
    </source>
</evidence>
<dbReference type="EMBL" id="BDGG01000008">
    <property type="protein sequence ID" value="GAV02719.1"/>
    <property type="molecule type" value="Genomic_DNA"/>
</dbReference>
<dbReference type="Proteomes" id="UP000186922">
    <property type="component" value="Unassembled WGS sequence"/>
</dbReference>
<organism evidence="9 10">
    <name type="scientific">Ramazzottius varieornatus</name>
    <name type="common">Water bear</name>
    <name type="synonym">Tardigrade</name>
    <dbReference type="NCBI Taxonomy" id="947166"/>
    <lineage>
        <taxon>Eukaryota</taxon>
        <taxon>Metazoa</taxon>
        <taxon>Ecdysozoa</taxon>
        <taxon>Tardigrada</taxon>
        <taxon>Eutardigrada</taxon>
        <taxon>Parachela</taxon>
        <taxon>Hypsibioidea</taxon>
        <taxon>Ramazzottiidae</taxon>
        <taxon>Ramazzottius</taxon>
    </lineage>
</organism>
<keyword evidence="6" id="KW-0333">Golgi apparatus</keyword>
<keyword evidence="7" id="KW-0472">Membrane</keyword>
<dbReference type="GO" id="GO:0000139">
    <property type="term" value="C:Golgi membrane"/>
    <property type="evidence" value="ECO:0007669"/>
    <property type="project" value="UniProtKB-SubCell"/>
</dbReference>
<dbReference type="STRING" id="947166.A0A1D1VVT1"/>
<keyword evidence="10" id="KW-1185">Reference proteome</keyword>
<keyword evidence="5" id="KW-0653">Protein transport</keyword>
<protein>
    <recommendedName>
        <fullName evidence="3">Conserved oligomeric Golgi complex subunit 8</fullName>
    </recommendedName>
    <alternativeName>
        <fullName evidence="8">Component of oligomeric Golgi complex 8</fullName>
    </alternativeName>
</protein>
<dbReference type="PANTHER" id="PTHR21311:SF0">
    <property type="entry name" value="CONSERVED OLIGOMERIC GOLGI COMPLEX SUBUNIT 8"/>
    <property type="match status" value="1"/>
</dbReference>
<comment type="similarity">
    <text evidence="2">Belongs to the COG8 family.</text>
</comment>
<dbReference type="GO" id="GO:0006891">
    <property type="term" value="P:intra-Golgi vesicle-mediated transport"/>
    <property type="evidence" value="ECO:0007669"/>
    <property type="project" value="TreeGrafter"/>
</dbReference>
<dbReference type="InterPro" id="IPR016159">
    <property type="entry name" value="Cullin_repeat-like_dom_sf"/>
</dbReference>
<dbReference type="PANTHER" id="PTHR21311">
    <property type="entry name" value="CONSERVED OLIGOMERIC GOLGI COMPLEX COMPONENT 8"/>
    <property type="match status" value="1"/>
</dbReference>